<evidence type="ECO:0000256" key="2">
    <source>
        <dbReference type="SAM" id="Phobius"/>
    </source>
</evidence>
<feature type="transmembrane region" description="Helical" evidence="2">
    <location>
        <begin position="1234"/>
        <end position="1258"/>
    </location>
</feature>
<keyword evidence="2" id="KW-0812">Transmembrane</keyword>
<sequence length="1390" mass="154523">MQISGEDSTSKYDRAFCDENSPGLCATSPTNGGNDQGSQGPAMSHGYENATIEEMRCMVRGDKSYRIPEIEISVFVDNLLPPLHNGVVVESVVSSLKSQGLITPGSRWKAFESPPSDRGASEDVTFAPLALICDSAVVSASERFGIEPTFMLSLLSDHSSKSNASSAICPGGYFILREAEERARLSTSIGDKMRWWYDIALTTEFKKGESLEERHDNVSRIIFNIQQTMTLDPCRRFAFGITVENTGMRLWFCSRATPVVSEVFNFTTEVNLLTHIFLSIAFASKDHLGWDPTIRPFVRSNGERAYLIDVDDKTFETEQVLSDFSANALVSNATRVWKVRHAGSGDSFVLKDVWMEDDRQPERVIHNAILQDVEENFGPDARREVALHLLTPVADWLVSVNGEMDHTTTVMMRGYLPSIKRVFKFRVKEPKIVDTRIGSFPLTSEVKTHAVPRELRTPFPWCLHRRKLFRRRHYRIVFKEVGHALHAVKRLSYCFTVLRDCSAVLKWIHGCGWVHRDISVGNLYYYNGRGLIGDLEYAKRSNSKVLDESRIGTPVFMSIEAMRRCYMYCRPVREKDVLDEIPETISDVTLSNLSALFAKQPATIKPAFFHNNLHDLESLWWVAVWVLFFCGDGGDSQDDGKRVGKSDEQRDWAASELFPKDRTITDRMLFFQNEEVFDEKVAWMPEKYNHSTMVLNYLRAALVMKFKDFESEFPVIRMDVLQGLQERFRLLFDACRRFWDERTAHTTNNLPLDKLYNDETSAQTQPSSINLESKRPLARSNARECLSGNDHAVDVDFWKPMPAMRAASHGPEPTRFTRTATTRAQPPDNSSDHLAGTQISVDIQSNMHRPQTPENRIRLQDEHLIKATPASYHSTHGHDFLSEGLGSMRDAVLRDFHYAVPEIDPESFVKNILPPLKDGINIKDIVASLKSEGIITPDDKLKPFETDPCKQKSAEDMVARLQSSDVYNGEWQVFGNEDEEEIPIVANYSGSSFATTNSSGASFSLSFWGTGIYLEGAKRPSYGSFNVTLDGQTSIVDASGNRAIFQTALYAVSGLTSVQHVVTVNCTGEAFDIDFIKFTTGDGDESATNEEITLDDRDPAITYLPSASDWQTTIANQSDYFNQSVHQTVSPDASARILFSGNAIEVYGSVGRDHGVYSARLDSNQPVTLNGTSTQYHQPSVPIVIAGGLPSGSHTLLINNTGGGTFNLDKVVTSTWPSFSGSSGIPTSPSSSRIGAIAGSVIGILSFLALIVFGVVYARRRRRRVATGARTNSFEILPCFTKVYRSASPILTPYTLSAVKEAPRLFGAGSSGDLAPEQQPSTGKTTTEQIEPALAAPPSSAEATDGSVPVRRISRAETVVREIDAGPVLDPEYNGAEPLPPAYDQIASRP</sequence>
<evidence type="ECO:0000259" key="3">
    <source>
        <dbReference type="Pfam" id="PF17667"/>
    </source>
</evidence>
<reference evidence="4" key="1">
    <citation type="submission" date="2016-06" db="EMBL/GenBank/DDBJ databases">
        <title>Draft Genome sequence of the fungus Inonotus baumii.</title>
        <authorList>
            <person name="Zhu H."/>
            <person name="Lin W."/>
        </authorList>
    </citation>
    <scope>NUCLEOTIDE SEQUENCE</scope>
    <source>
        <strain evidence="4">821</strain>
    </source>
</reference>
<dbReference type="PANTHER" id="PTHR38248">
    <property type="entry name" value="FUNK1 6"/>
    <property type="match status" value="1"/>
</dbReference>
<dbReference type="InterPro" id="IPR011009">
    <property type="entry name" value="Kinase-like_dom_sf"/>
</dbReference>
<name>A0A9Q5I2R9_SANBA</name>
<organism evidence="4 5">
    <name type="scientific">Sanghuangporus baumii</name>
    <name type="common">Phellinus baumii</name>
    <dbReference type="NCBI Taxonomy" id="108892"/>
    <lineage>
        <taxon>Eukaryota</taxon>
        <taxon>Fungi</taxon>
        <taxon>Dikarya</taxon>
        <taxon>Basidiomycota</taxon>
        <taxon>Agaricomycotina</taxon>
        <taxon>Agaricomycetes</taxon>
        <taxon>Hymenochaetales</taxon>
        <taxon>Hymenochaetaceae</taxon>
        <taxon>Sanghuangporus</taxon>
    </lineage>
</organism>
<dbReference type="Gene3D" id="2.60.120.260">
    <property type="entry name" value="Galactose-binding domain-like"/>
    <property type="match status" value="2"/>
</dbReference>
<dbReference type="Proteomes" id="UP000757232">
    <property type="component" value="Unassembled WGS sequence"/>
</dbReference>
<dbReference type="PANTHER" id="PTHR38248:SF2">
    <property type="entry name" value="FUNK1 11"/>
    <property type="match status" value="1"/>
</dbReference>
<feature type="domain" description="Fungal-type protein kinase" evidence="3">
    <location>
        <begin position="191"/>
        <end position="626"/>
    </location>
</feature>
<gene>
    <name evidence="4" type="ORF">A7U60_g2146</name>
</gene>
<protein>
    <recommendedName>
        <fullName evidence="3">Fungal-type protein kinase domain-containing protein</fullName>
    </recommendedName>
</protein>
<dbReference type="SUPFAM" id="SSF56112">
    <property type="entry name" value="Protein kinase-like (PK-like)"/>
    <property type="match status" value="1"/>
</dbReference>
<feature type="compositionally biased region" description="Low complexity" evidence="1">
    <location>
        <begin position="814"/>
        <end position="824"/>
    </location>
</feature>
<feature type="compositionally biased region" description="Polar residues" evidence="1">
    <location>
        <begin position="1318"/>
        <end position="1327"/>
    </location>
</feature>
<keyword evidence="5" id="KW-1185">Reference proteome</keyword>
<dbReference type="Gene3D" id="1.10.510.10">
    <property type="entry name" value="Transferase(Phosphotransferase) domain 1"/>
    <property type="match status" value="1"/>
</dbReference>
<feature type="compositionally biased region" description="Low complexity" evidence="1">
    <location>
        <begin position="1333"/>
        <end position="1343"/>
    </location>
</feature>
<accession>A0A9Q5I2R9</accession>
<feature type="region of interest" description="Disordered" evidence="1">
    <location>
        <begin position="806"/>
        <end position="834"/>
    </location>
</feature>
<dbReference type="OrthoDB" id="2576082at2759"/>
<dbReference type="InterPro" id="IPR040976">
    <property type="entry name" value="Pkinase_fungal"/>
</dbReference>
<keyword evidence="2" id="KW-0472">Membrane</keyword>
<dbReference type="EMBL" id="LNZH02000123">
    <property type="protein sequence ID" value="OCB90628.1"/>
    <property type="molecule type" value="Genomic_DNA"/>
</dbReference>
<keyword evidence="2" id="KW-1133">Transmembrane helix</keyword>
<feature type="compositionally biased region" description="Basic and acidic residues" evidence="1">
    <location>
        <begin position="1354"/>
        <end position="1364"/>
    </location>
</feature>
<comment type="caution">
    <text evidence="4">The sequence shown here is derived from an EMBL/GenBank/DDBJ whole genome shotgun (WGS) entry which is preliminary data.</text>
</comment>
<feature type="region of interest" description="Disordered" evidence="1">
    <location>
        <begin position="1308"/>
        <end position="1327"/>
    </location>
</feature>
<dbReference type="Pfam" id="PF17667">
    <property type="entry name" value="Pkinase_fungal"/>
    <property type="match status" value="1"/>
</dbReference>
<proteinExistence type="predicted"/>
<evidence type="ECO:0000313" key="4">
    <source>
        <dbReference type="EMBL" id="OCB90628.1"/>
    </source>
</evidence>
<evidence type="ECO:0000256" key="1">
    <source>
        <dbReference type="SAM" id="MobiDB-lite"/>
    </source>
</evidence>
<feature type="region of interest" description="Disordered" evidence="1">
    <location>
        <begin position="1333"/>
        <end position="1390"/>
    </location>
</feature>
<evidence type="ECO:0000313" key="5">
    <source>
        <dbReference type="Proteomes" id="UP000757232"/>
    </source>
</evidence>